<gene>
    <name evidence="1" type="ORF">HPP92_029007</name>
    <name evidence="2" type="ORF">HPP92_029019</name>
</gene>
<evidence type="ECO:0000313" key="2">
    <source>
        <dbReference type="EMBL" id="KAG0446087.1"/>
    </source>
</evidence>
<evidence type="ECO:0000313" key="4">
    <source>
        <dbReference type="Proteomes" id="UP000639772"/>
    </source>
</evidence>
<accession>A0A835U363</accession>
<evidence type="ECO:0000313" key="1">
    <source>
        <dbReference type="EMBL" id="KAG0446080.1"/>
    </source>
</evidence>
<evidence type="ECO:0000313" key="3">
    <source>
        <dbReference type="Proteomes" id="UP000636800"/>
    </source>
</evidence>
<keyword evidence="3" id="KW-1185">Reference proteome</keyword>
<sequence>MAITETGTQCHNGSCVCPDIETDIALISKSFAAVTDDVLLVIALSEGSLRSIDIGPDPECITPAEASGGQTSRSLFSIVGFLESGTGSLTVVPLSGRSKGIVGQGQKLMKEVKGLYAKHSVMARHPALSSFVTTTPLRSHVLLRTSLRQQFSLIAKSIRGDMFFGLNTWDLLCVFL</sequence>
<dbReference type="Proteomes" id="UP000639772">
    <property type="component" value="Unassembled WGS sequence"/>
</dbReference>
<dbReference type="AlphaFoldDB" id="A0A835U363"/>
<comment type="caution">
    <text evidence="1">The sequence shown here is derived from an EMBL/GenBank/DDBJ whole genome shotgun (WGS) entry which is preliminary data.</text>
</comment>
<dbReference type="Proteomes" id="UP000636800">
    <property type="component" value="Unassembled WGS sequence"/>
</dbReference>
<reference evidence="3 4" key="1">
    <citation type="journal article" date="2020" name="Nat. Food">
        <title>A phased Vanilla planifolia genome enables genetic improvement of flavour and production.</title>
        <authorList>
            <person name="Hasing T."/>
            <person name="Tang H."/>
            <person name="Brym M."/>
            <person name="Khazi F."/>
            <person name="Huang T."/>
            <person name="Chambers A.H."/>
        </authorList>
    </citation>
    <scope>NUCLEOTIDE SEQUENCE [LARGE SCALE GENOMIC DNA]</scope>
    <source>
        <tissue evidence="1">Leaf</tissue>
    </source>
</reference>
<proteinExistence type="predicted"/>
<dbReference type="EMBL" id="JADCNM010000618">
    <property type="protein sequence ID" value="KAG0446087.1"/>
    <property type="molecule type" value="Genomic_DNA"/>
</dbReference>
<organism evidence="1 3">
    <name type="scientific">Vanilla planifolia</name>
    <name type="common">Vanilla</name>
    <dbReference type="NCBI Taxonomy" id="51239"/>
    <lineage>
        <taxon>Eukaryota</taxon>
        <taxon>Viridiplantae</taxon>
        <taxon>Streptophyta</taxon>
        <taxon>Embryophyta</taxon>
        <taxon>Tracheophyta</taxon>
        <taxon>Spermatophyta</taxon>
        <taxon>Magnoliopsida</taxon>
        <taxon>Liliopsida</taxon>
        <taxon>Asparagales</taxon>
        <taxon>Orchidaceae</taxon>
        <taxon>Vanilloideae</taxon>
        <taxon>Vanilleae</taxon>
        <taxon>Vanilla</taxon>
    </lineage>
</organism>
<dbReference type="EMBL" id="JADCNL010000617">
    <property type="protein sequence ID" value="KAG0446080.1"/>
    <property type="molecule type" value="Genomic_DNA"/>
</dbReference>
<name>A0A835U363_VANPL</name>
<protein>
    <submittedName>
        <fullName evidence="1">Uncharacterized protein</fullName>
    </submittedName>
</protein>